<dbReference type="GO" id="GO:0005886">
    <property type="term" value="C:plasma membrane"/>
    <property type="evidence" value="ECO:0007669"/>
    <property type="project" value="UniProtKB-SubCell"/>
</dbReference>
<proteinExistence type="inferred from homology"/>
<organism evidence="9 10">
    <name type="scientific">Flavobacterium humi</name>
    <dbReference type="NCBI Taxonomy" id="2562683"/>
    <lineage>
        <taxon>Bacteria</taxon>
        <taxon>Pseudomonadati</taxon>
        <taxon>Bacteroidota</taxon>
        <taxon>Flavobacteriia</taxon>
        <taxon>Flavobacteriales</taxon>
        <taxon>Flavobacteriaceae</taxon>
        <taxon>Flavobacterium</taxon>
    </lineage>
</organism>
<keyword evidence="10" id="KW-1185">Reference proteome</keyword>
<protein>
    <submittedName>
        <fullName evidence="9">AI-2E family transporter</fullName>
    </submittedName>
</protein>
<feature type="transmembrane region" description="Helical" evidence="8">
    <location>
        <begin position="233"/>
        <end position="256"/>
    </location>
</feature>
<comment type="caution">
    <text evidence="9">The sequence shown here is derived from an EMBL/GenBank/DDBJ whole genome shotgun (WGS) entry which is preliminary data.</text>
</comment>
<accession>A0A4Z0L7Q5</accession>
<evidence type="ECO:0000313" key="9">
    <source>
        <dbReference type="EMBL" id="TGD58261.1"/>
    </source>
</evidence>
<evidence type="ECO:0000256" key="4">
    <source>
        <dbReference type="ARBA" id="ARBA00022475"/>
    </source>
</evidence>
<keyword evidence="3" id="KW-0813">Transport</keyword>
<dbReference type="PANTHER" id="PTHR21716">
    <property type="entry name" value="TRANSMEMBRANE PROTEIN"/>
    <property type="match status" value="1"/>
</dbReference>
<keyword evidence="5 8" id="KW-0812">Transmembrane</keyword>
<evidence type="ECO:0000256" key="3">
    <source>
        <dbReference type="ARBA" id="ARBA00022448"/>
    </source>
</evidence>
<keyword evidence="7 8" id="KW-0472">Membrane</keyword>
<comment type="subcellular location">
    <subcellularLocation>
        <location evidence="1">Cell membrane</location>
        <topology evidence="1">Multi-pass membrane protein</topology>
    </subcellularLocation>
</comment>
<feature type="transmembrane region" description="Helical" evidence="8">
    <location>
        <begin position="34"/>
        <end position="56"/>
    </location>
</feature>
<feature type="transmembrane region" description="Helical" evidence="8">
    <location>
        <begin position="268"/>
        <end position="284"/>
    </location>
</feature>
<feature type="transmembrane region" description="Helical" evidence="8">
    <location>
        <begin position="304"/>
        <end position="331"/>
    </location>
</feature>
<dbReference type="InterPro" id="IPR002549">
    <property type="entry name" value="AI-2E-like"/>
</dbReference>
<dbReference type="AlphaFoldDB" id="A0A4Z0L7Q5"/>
<dbReference type="OrthoDB" id="9793390at2"/>
<feature type="transmembrane region" description="Helical" evidence="8">
    <location>
        <begin position="205"/>
        <end position="227"/>
    </location>
</feature>
<evidence type="ECO:0000256" key="2">
    <source>
        <dbReference type="ARBA" id="ARBA00009773"/>
    </source>
</evidence>
<dbReference type="Pfam" id="PF01594">
    <property type="entry name" value="AI-2E_transport"/>
    <property type="match status" value="1"/>
</dbReference>
<dbReference type="RefSeq" id="WP_135526431.1">
    <property type="nucleotide sequence ID" value="NZ_SRLH01000004.1"/>
</dbReference>
<comment type="similarity">
    <text evidence="2">Belongs to the autoinducer-2 exporter (AI-2E) (TC 2.A.86) family.</text>
</comment>
<gene>
    <name evidence="9" type="ORF">E4635_09665</name>
</gene>
<dbReference type="EMBL" id="SRLH01000004">
    <property type="protein sequence ID" value="TGD58261.1"/>
    <property type="molecule type" value="Genomic_DNA"/>
</dbReference>
<dbReference type="Proteomes" id="UP000297407">
    <property type="component" value="Unassembled WGS sequence"/>
</dbReference>
<reference evidence="9 10" key="1">
    <citation type="submission" date="2019-04" db="EMBL/GenBank/DDBJ databases">
        <title>Flavobacterium sp. strain DS2-A Genome sequencing and assembly.</title>
        <authorList>
            <person name="Kim I."/>
        </authorList>
    </citation>
    <scope>NUCLEOTIDE SEQUENCE [LARGE SCALE GENOMIC DNA]</scope>
    <source>
        <strain evidence="9 10">DS2-A</strain>
    </source>
</reference>
<evidence type="ECO:0000256" key="8">
    <source>
        <dbReference type="SAM" id="Phobius"/>
    </source>
</evidence>
<dbReference type="PANTHER" id="PTHR21716:SF53">
    <property type="entry name" value="PERMEASE PERM-RELATED"/>
    <property type="match status" value="1"/>
</dbReference>
<keyword evidence="6 8" id="KW-1133">Transmembrane helix</keyword>
<evidence type="ECO:0000256" key="7">
    <source>
        <dbReference type="ARBA" id="ARBA00023136"/>
    </source>
</evidence>
<keyword evidence="4" id="KW-1003">Cell membrane</keyword>
<evidence type="ECO:0000256" key="1">
    <source>
        <dbReference type="ARBA" id="ARBA00004651"/>
    </source>
</evidence>
<feature type="transmembrane region" description="Helical" evidence="8">
    <location>
        <begin position="63"/>
        <end position="85"/>
    </location>
</feature>
<name>A0A4Z0L7Q5_9FLAO</name>
<sequence>MAILNQNVSFITKFACLLIIIIGLGYLFFIGQSIISPLLIALLFAILLRPVVAFLARRLHVPNVAACLFSVLLFALLFVGIFYFISTQIAVMAEDWDQIKHNLNEHYHHIQSYVSDTFNLSTKEQNKLMRDATSSPEGAGKQIIGTTLLSMTDLLMSMIIVPVYMFLILLYRNHFKVFACKLFAEKHHAKLQDIINTIKISVQSYILGLMLELLIVSGLTTLGLWVIGVRYAILLGVITGLLNLIPYLGIFIAGLLSIIASLTGSSDLSIIIGIIVVNLLVQFIDNNLLVPLVVSSKVEINSLATIVGIIISGAIAGIPGMFLAIPLMAILKVIFDRVEGLQAWGYLLGDDLPKSFQWKRRGVKAIAEKDVGK</sequence>
<feature type="transmembrane region" description="Helical" evidence="8">
    <location>
        <begin position="154"/>
        <end position="171"/>
    </location>
</feature>
<evidence type="ECO:0000256" key="5">
    <source>
        <dbReference type="ARBA" id="ARBA00022692"/>
    </source>
</evidence>
<feature type="transmembrane region" description="Helical" evidence="8">
    <location>
        <begin position="7"/>
        <end position="28"/>
    </location>
</feature>
<evidence type="ECO:0000256" key="6">
    <source>
        <dbReference type="ARBA" id="ARBA00022989"/>
    </source>
</evidence>
<evidence type="ECO:0000313" key="10">
    <source>
        <dbReference type="Proteomes" id="UP000297407"/>
    </source>
</evidence>